<accession>A0A255XVI2</accession>
<feature type="domain" description="Hemerythrin-like" evidence="1">
    <location>
        <begin position="6"/>
        <end position="137"/>
    </location>
</feature>
<comment type="caution">
    <text evidence="2">The sequence shown here is derived from an EMBL/GenBank/DDBJ whole genome shotgun (WGS) entry which is preliminary data.</text>
</comment>
<dbReference type="Gene3D" id="1.20.120.520">
    <property type="entry name" value="nmb1532 protein domain like"/>
    <property type="match status" value="1"/>
</dbReference>
<dbReference type="InterPro" id="IPR012312">
    <property type="entry name" value="Hemerythrin-like"/>
</dbReference>
<dbReference type="Pfam" id="PF01814">
    <property type="entry name" value="Hemerythrin"/>
    <property type="match status" value="1"/>
</dbReference>
<evidence type="ECO:0000259" key="1">
    <source>
        <dbReference type="Pfam" id="PF01814"/>
    </source>
</evidence>
<evidence type="ECO:0000313" key="3">
    <source>
        <dbReference type="Proteomes" id="UP000216361"/>
    </source>
</evidence>
<sequence>MTQPTATHRFRSQHSEIATIVQRIEAILASPNWAPRAQEIRQGFSELSAKLRIHLALEDDVLYPRLARHNDGKVRDMATRYQTEMGGIRDAYEAYLSTWVHSGKLVTDTAGFSAATQGLFAALKDRIHRENTEVYTLVDSVGW</sequence>
<reference evidence="2 3" key="1">
    <citation type="submission" date="2017-07" db="EMBL/GenBank/DDBJ databases">
        <title>Elstera cyanobacteriorum sp. nov., a novel bacterium isolated from cyanobacterial aggregates in a eutrophic lake.</title>
        <authorList>
            <person name="Cai H."/>
        </authorList>
    </citation>
    <scope>NUCLEOTIDE SEQUENCE [LARGE SCALE GENOMIC DNA]</scope>
    <source>
        <strain evidence="2 3">TH019</strain>
    </source>
</reference>
<gene>
    <name evidence="2" type="ORF">CHR90_03395</name>
</gene>
<dbReference type="RefSeq" id="WP_094407570.1">
    <property type="nucleotide sequence ID" value="NZ_BMJZ01000007.1"/>
</dbReference>
<dbReference type="OrthoDB" id="7203877at2"/>
<name>A0A255XVI2_9PROT</name>
<evidence type="ECO:0000313" key="2">
    <source>
        <dbReference type="EMBL" id="OYQ20988.1"/>
    </source>
</evidence>
<organism evidence="2 3">
    <name type="scientific">Elstera cyanobacteriorum</name>
    <dbReference type="NCBI Taxonomy" id="2022747"/>
    <lineage>
        <taxon>Bacteria</taxon>
        <taxon>Pseudomonadati</taxon>
        <taxon>Pseudomonadota</taxon>
        <taxon>Alphaproteobacteria</taxon>
        <taxon>Rhodospirillales</taxon>
        <taxon>Rhodospirillaceae</taxon>
        <taxon>Elstera</taxon>
    </lineage>
</organism>
<proteinExistence type="predicted"/>
<keyword evidence="3" id="KW-1185">Reference proteome</keyword>
<dbReference type="Proteomes" id="UP000216361">
    <property type="component" value="Unassembled WGS sequence"/>
</dbReference>
<dbReference type="AlphaFoldDB" id="A0A255XVI2"/>
<protein>
    <recommendedName>
        <fullName evidence="1">Hemerythrin-like domain-containing protein</fullName>
    </recommendedName>
</protein>
<dbReference type="EMBL" id="NOXS01000025">
    <property type="protein sequence ID" value="OYQ20988.1"/>
    <property type="molecule type" value="Genomic_DNA"/>
</dbReference>